<keyword evidence="3" id="KW-1185">Reference proteome</keyword>
<evidence type="ECO:0000256" key="1">
    <source>
        <dbReference type="SAM" id="Phobius"/>
    </source>
</evidence>
<dbReference type="EMBL" id="QKRB01000037">
    <property type="protein sequence ID" value="PZD96640.1"/>
    <property type="molecule type" value="Genomic_DNA"/>
</dbReference>
<dbReference type="OrthoDB" id="1683109at2"/>
<evidence type="ECO:0000313" key="3">
    <source>
        <dbReference type="Proteomes" id="UP000249522"/>
    </source>
</evidence>
<feature type="transmembrane region" description="Helical" evidence="1">
    <location>
        <begin position="83"/>
        <end position="107"/>
    </location>
</feature>
<organism evidence="2 3">
    <name type="scientific">Paenibacillus sambharensis</name>
    <dbReference type="NCBI Taxonomy" id="1803190"/>
    <lineage>
        <taxon>Bacteria</taxon>
        <taxon>Bacillati</taxon>
        <taxon>Bacillota</taxon>
        <taxon>Bacilli</taxon>
        <taxon>Bacillales</taxon>
        <taxon>Paenibacillaceae</taxon>
        <taxon>Paenibacillus</taxon>
    </lineage>
</organism>
<evidence type="ECO:0000313" key="2">
    <source>
        <dbReference type="EMBL" id="PZD96640.1"/>
    </source>
</evidence>
<sequence>MQIFSLFEHSPSVELALSKLEQEGVTKEHILVVPVDETYENMKVFNSLHDADGVSFVDKALALATAFGVVGTSIGFKLEWGPIIWGLIAAFIGFLCGLVWNLCIIKFTKNGYRKEKRVLPLIIVIVECEREYVKGIESILRENKAIGYSTTG</sequence>
<comment type="caution">
    <text evidence="2">The sequence shown here is derived from an EMBL/GenBank/DDBJ whole genome shotgun (WGS) entry which is preliminary data.</text>
</comment>
<accession>A0A2W1LF22</accession>
<keyword evidence="1" id="KW-1133">Transmembrane helix</keyword>
<protein>
    <submittedName>
        <fullName evidence="2">Uncharacterized protein</fullName>
    </submittedName>
</protein>
<name>A0A2W1LF22_9BACL</name>
<reference evidence="2 3" key="1">
    <citation type="submission" date="2018-06" db="EMBL/GenBank/DDBJ databases">
        <title>Paenibacillus imtechensis sp. nov.</title>
        <authorList>
            <person name="Pinnaka A.K."/>
            <person name="Singh H."/>
            <person name="Kaur M."/>
        </authorList>
    </citation>
    <scope>NUCLEOTIDE SEQUENCE [LARGE SCALE GENOMIC DNA]</scope>
    <source>
        <strain evidence="2 3">SMB1</strain>
    </source>
</reference>
<proteinExistence type="predicted"/>
<dbReference type="AlphaFoldDB" id="A0A2W1LF22"/>
<dbReference type="Proteomes" id="UP000249522">
    <property type="component" value="Unassembled WGS sequence"/>
</dbReference>
<keyword evidence="1" id="KW-0472">Membrane</keyword>
<gene>
    <name evidence="2" type="ORF">DNH61_06705</name>
</gene>
<keyword evidence="1" id="KW-0812">Transmembrane</keyword>